<evidence type="ECO:0000313" key="2">
    <source>
        <dbReference type="Proteomes" id="UP001152523"/>
    </source>
</evidence>
<reference evidence="1" key="1">
    <citation type="submission" date="2022-07" db="EMBL/GenBank/DDBJ databases">
        <authorList>
            <person name="Macas J."/>
            <person name="Novak P."/>
            <person name="Neumann P."/>
        </authorList>
    </citation>
    <scope>NUCLEOTIDE SEQUENCE</scope>
</reference>
<gene>
    <name evidence="1" type="ORF">CEPIT_LOCUS41558</name>
</gene>
<dbReference type="AlphaFoldDB" id="A0AAV0GAM5"/>
<proteinExistence type="predicted"/>
<evidence type="ECO:0000313" key="1">
    <source>
        <dbReference type="EMBL" id="CAH9144592.1"/>
    </source>
</evidence>
<dbReference type="EMBL" id="CAMAPF010001068">
    <property type="protein sequence ID" value="CAH9144592.1"/>
    <property type="molecule type" value="Genomic_DNA"/>
</dbReference>
<organism evidence="1 2">
    <name type="scientific">Cuscuta epithymum</name>
    <dbReference type="NCBI Taxonomy" id="186058"/>
    <lineage>
        <taxon>Eukaryota</taxon>
        <taxon>Viridiplantae</taxon>
        <taxon>Streptophyta</taxon>
        <taxon>Embryophyta</taxon>
        <taxon>Tracheophyta</taxon>
        <taxon>Spermatophyta</taxon>
        <taxon>Magnoliopsida</taxon>
        <taxon>eudicotyledons</taxon>
        <taxon>Gunneridae</taxon>
        <taxon>Pentapetalae</taxon>
        <taxon>asterids</taxon>
        <taxon>lamiids</taxon>
        <taxon>Solanales</taxon>
        <taxon>Convolvulaceae</taxon>
        <taxon>Cuscuteae</taxon>
        <taxon>Cuscuta</taxon>
        <taxon>Cuscuta subgen. Cuscuta</taxon>
    </lineage>
</organism>
<sequence length="109" mass="12517">MFAPKNFRVGRHWKSISMMEGDGVIRCRQEAAIIDWRSRTQPRTGADPGSLSWEGGNLKNIFFGRAKIIFWYIYTLKKNLLEGPLPPGSLLRSAPDHEARCRQLDANWD</sequence>
<accession>A0AAV0GAM5</accession>
<name>A0AAV0GAM5_9ASTE</name>
<keyword evidence="2" id="KW-1185">Reference proteome</keyword>
<dbReference type="Proteomes" id="UP001152523">
    <property type="component" value="Unassembled WGS sequence"/>
</dbReference>
<protein>
    <submittedName>
        <fullName evidence="1">Uncharacterized protein</fullName>
    </submittedName>
</protein>
<comment type="caution">
    <text evidence="1">The sequence shown here is derived from an EMBL/GenBank/DDBJ whole genome shotgun (WGS) entry which is preliminary data.</text>
</comment>